<protein>
    <recommendedName>
        <fullName evidence="4">Lipoprotein</fullName>
    </recommendedName>
</protein>
<reference evidence="3" key="1">
    <citation type="journal article" date="2019" name="Int. J. Syst. Evol. Microbiol.">
        <title>The Global Catalogue of Microorganisms (GCM) 10K type strain sequencing project: providing services to taxonomists for standard genome sequencing and annotation.</title>
        <authorList>
            <consortium name="The Broad Institute Genomics Platform"/>
            <consortium name="The Broad Institute Genome Sequencing Center for Infectious Disease"/>
            <person name="Wu L."/>
            <person name="Ma J."/>
        </authorList>
    </citation>
    <scope>NUCLEOTIDE SEQUENCE [LARGE SCALE GENOMIC DNA]</scope>
    <source>
        <strain evidence="3">CCUG 62982</strain>
    </source>
</reference>
<keyword evidence="3" id="KW-1185">Reference proteome</keyword>
<keyword evidence="1" id="KW-0732">Signal</keyword>
<evidence type="ECO:0000313" key="2">
    <source>
        <dbReference type="EMBL" id="MFD0944910.1"/>
    </source>
</evidence>
<sequence>MKRTVLALALPLAACGPGGTGAGNSANITIEADGSGTAAVKGPGIDISARLPKIDIEAADFEVGGVKLYPGSTIRDFNLKANERIGEKSEARLTITFDAPAPLDKVRPWFRDNMVQRGFKLTPAGGGFTGTTAEGDPIRLELEAGGEGKTRGRMEVGS</sequence>
<evidence type="ECO:0000313" key="3">
    <source>
        <dbReference type="Proteomes" id="UP001596977"/>
    </source>
</evidence>
<evidence type="ECO:0000256" key="1">
    <source>
        <dbReference type="SAM" id="SignalP"/>
    </source>
</evidence>
<accession>A0ABW3H3L0</accession>
<feature type="signal peptide" evidence="1">
    <location>
        <begin position="1"/>
        <end position="22"/>
    </location>
</feature>
<name>A0ABW3H3L0_9SPHN</name>
<evidence type="ECO:0008006" key="4">
    <source>
        <dbReference type="Google" id="ProtNLM"/>
    </source>
</evidence>
<proteinExistence type="predicted"/>
<comment type="caution">
    <text evidence="2">The sequence shown here is derived from an EMBL/GenBank/DDBJ whole genome shotgun (WGS) entry which is preliminary data.</text>
</comment>
<dbReference type="EMBL" id="JBHTJG010000001">
    <property type="protein sequence ID" value="MFD0944910.1"/>
    <property type="molecule type" value="Genomic_DNA"/>
</dbReference>
<gene>
    <name evidence="2" type="ORF">ACFQ1E_01010</name>
</gene>
<dbReference type="Proteomes" id="UP001596977">
    <property type="component" value="Unassembled WGS sequence"/>
</dbReference>
<organism evidence="2 3">
    <name type="scientific">Sphingomonas canadensis</name>
    <dbReference type="NCBI Taxonomy" id="1219257"/>
    <lineage>
        <taxon>Bacteria</taxon>
        <taxon>Pseudomonadati</taxon>
        <taxon>Pseudomonadota</taxon>
        <taxon>Alphaproteobacteria</taxon>
        <taxon>Sphingomonadales</taxon>
        <taxon>Sphingomonadaceae</taxon>
        <taxon>Sphingomonas</taxon>
    </lineage>
</organism>
<feature type="chain" id="PRO_5046636288" description="Lipoprotein" evidence="1">
    <location>
        <begin position="23"/>
        <end position="158"/>
    </location>
</feature>
<dbReference type="RefSeq" id="WP_264942813.1">
    <property type="nucleotide sequence ID" value="NZ_JAPDRA010000001.1"/>
</dbReference>